<dbReference type="RefSeq" id="WP_133437120.1">
    <property type="nucleotide sequence ID" value="NZ_JAUFSA010000004.1"/>
</dbReference>
<evidence type="ECO:0000313" key="1">
    <source>
        <dbReference type="EMBL" id="MDP7739228.1"/>
    </source>
</evidence>
<accession>A0AAJ1S8H7</accession>
<proteinExistence type="predicted"/>
<name>A0AAJ1S8H7_9MYCO</name>
<sequence>MTESKLVDELSARLLKQDEKVPTTIRLSRRLLKRLRDQERRWSTSMSFIVEKALEPVLTELEQAKPPTEGAADDSD</sequence>
<gene>
    <name evidence="1" type="ORF">QXL92_31330</name>
</gene>
<dbReference type="Proteomes" id="UP001229081">
    <property type="component" value="Unassembled WGS sequence"/>
</dbReference>
<organism evidence="1 2">
    <name type="scientific">Mycobacterium paragordonae</name>
    <dbReference type="NCBI Taxonomy" id="1389713"/>
    <lineage>
        <taxon>Bacteria</taxon>
        <taxon>Bacillati</taxon>
        <taxon>Actinomycetota</taxon>
        <taxon>Actinomycetes</taxon>
        <taxon>Mycobacteriales</taxon>
        <taxon>Mycobacteriaceae</taxon>
        <taxon>Mycobacterium</taxon>
    </lineage>
</organism>
<evidence type="ECO:0000313" key="2">
    <source>
        <dbReference type="Proteomes" id="UP001229081"/>
    </source>
</evidence>
<reference evidence="1" key="1">
    <citation type="submission" date="2023-06" db="EMBL/GenBank/DDBJ databases">
        <title>Identification of two novel mycobacterium reveal diversities and complexities of Mycobacterium gordonae clade.</title>
        <authorList>
            <person name="Matsumoto Y."/>
            <person name="Nakamura S."/>
            <person name="Motooka D."/>
            <person name="Fukushima K."/>
        </authorList>
    </citation>
    <scope>NUCLEOTIDE SEQUENCE</scope>
    <source>
        <strain evidence="1">TY812</strain>
    </source>
</reference>
<dbReference type="AlphaFoldDB" id="A0AAJ1S8H7"/>
<comment type="caution">
    <text evidence="1">The sequence shown here is derived from an EMBL/GenBank/DDBJ whole genome shotgun (WGS) entry which is preliminary data.</text>
</comment>
<dbReference type="EMBL" id="JAUFSA010000004">
    <property type="protein sequence ID" value="MDP7739228.1"/>
    <property type="molecule type" value="Genomic_DNA"/>
</dbReference>
<protein>
    <submittedName>
        <fullName evidence="1">Uncharacterized protein</fullName>
    </submittedName>
</protein>